<dbReference type="Proteomes" id="UP001139353">
    <property type="component" value="Unassembled WGS sequence"/>
</dbReference>
<comment type="caution">
    <text evidence="1">The sequence shown here is derived from an EMBL/GenBank/DDBJ whole genome shotgun (WGS) entry which is preliminary data.</text>
</comment>
<proteinExistence type="predicted"/>
<dbReference type="AlphaFoldDB" id="A0A9X1YNR6"/>
<name>A0A9X1YNR6_9BURK</name>
<gene>
    <name evidence="1" type="ORF">LPC04_24435</name>
</gene>
<dbReference type="InterPro" id="IPR035940">
    <property type="entry name" value="CAP_sf"/>
</dbReference>
<sequence length="249" mass="25720">MDQAAQSHAAWMVTNDSFTHDEVSGTPGFTGVNWARRDEAFGYVPIEGSEVMAQGPASAGVDILVNSAYHRAALLAFEPVDVGVGRSGASAASVTTPLVIDLTKPGYDTVRGAGQSAQPSINGVAVWPLDGASNVPLRLGNESPNPVPTQDVLTLGTPASLNVAEGQSIAATQFTLTNVATGNVVPTHLLTNANDPNFATPESFIAAVPLAPLSPGTTYRVVFSGSTRQFPTGAIQSVNRTWSFTTGSP</sequence>
<evidence type="ECO:0000313" key="1">
    <source>
        <dbReference type="EMBL" id="MCK9688875.1"/>
    </source>
</evidence>
<dbReference type="Gene3D" id="3.40.33.10">
    <property type="entry name" value="CAP"/>
    <property type="match status" value="1"/>
</dbReference>
<protein>
    <recommendedName>
        <fullName evidence="3">SCP domain-containing protein</fullName>
    </recommendedName>
</protein>
<organism evidence="1 2">
    <name type="scientific">Scleromatobacter humisilvae</name>
    <dbReference type="NCBI Taxonomy" id="2897159"/>
    <lineage>
        <taxon>Bacteria</taxon>
        <taxon>Pseudomonadati</taxon>
        <taxon>Pseudomonadota</taxon>
        <taxon>Betaproteobacteria</taxon>
        <taxon>Burkholderiales</taxon>
        <taxon>Sphaerotilaceae</taxon>
        <taxon>Scleromatobacter</taxon>
    </lineage>
</organism>
<evidence type="ECO:0000313" key="2">
    <source>
        <dbReference type="Proteomes" id="UP001139353"/>
    </source>
</evidence>
<accession>A0A9X1YNR6</accession>
<reference evidence="1" key="1">
    <citation type="submission" date="2021-11" db="EMBL/GenBank/DDBJ databases">
        <title>BS-T2-15 a new species belonging to the Comamonadaceae family isolated from the soil of a French oak forest.</title>
        <authorList>
            <person name="Mieszkin S."/>
            <person name="Alain K."/>
        </authorList>
    </citation>
    <scope>NUCLEOTIDE SEQUENCE</scope>
    <source>
        <strain evidence="1">BS-T2-15</strain>
    </source>
</reference>
<evidence type="ECO:0008006" key="3">
    <source>
        <dbReference type="Google" id="ProtNLM"/>
    </source>
</evidence>
<dbReference type="EMBL" id="JAJLJH010000010">
    <property type="protein sequence ID" value="MCK9688875.1"/>
    <property type="molecule type" value="Genomic_DNA"/>
</dbReference>
<keyword evidence="2" id="KW-1185">Reference proteome</keyword>